<dbReference type="PANTHER" id="PTHR11686:SF72">
    <property type="entry name" value="GAMMA-GLUTAMYL TRANSPEPTIDASE, ISOFORM A"/>
    <property type="match status" value="1"/>
</dbReference>
<protein>
    <submittedName>
        <fullName evidence="5">CLUMA_CG004935, isoform A</fullName>
    </submittedName>
</protein>
<feature type="binding site" evidence="3">
    <location>
        <position position="449"/>
    </location>
    <ligand>
        <name>L-glutamate</name>
        <dbReference type="ChEBI" id="CHEBI:29985"/>
    </ligand>
</feature>
<dbReference type="PANTHER" id="PTHR11686">
    <property type="entry name" value="GAMMA GLUTAMYL TRANSPEPTIDASE"/>
    <property type="match status" value="1"/>
</dbReference>
<dbReference type="Proteomes" id="UP000183832">
    <property type="component" value="Unassembled WGS sequence"/>
</dbReference>
<evidence type="ECO:0000256" key="3">
    <source>
        <dbReference type="PIRSR" id="PIRSR600101-2"/>
    </source>
</evidence>
<evidence type="ECO:0000256" key="2">
    <source>
        <dbReference type="PIRSR" id="PIRSR600101-1"/>
    </source>
</evidence>
<dbReference type="Pfam" id="PF01019">
    <property type="entry name" value="G_glu_transpept"/>
    <property type="match status" value="1"/>
</dbReference>
<evidence type="ECO:0000256" key="1">
    <source>
        <dbReference type="ARBA" id="ARBA00084097"/>
    </source>
</evidence>
<dbReference type="InterPro" id="IPR029055">
    <property type="entry name" value="Ntn_hydrolases_N"/>
</dbReference>
<dbReference type="OrthoDB" id="1081007at2759"/>
<feature type="binding site" evidence="3">
    <location>
        <begin position="426"/>
        <end position="428"/>
    </location>
    <ligand>
        <name>L-glutamate</name>
        <dbReference type="ChEBI" id="CHEBI:29985"/>
    </ligand>
</feature>
<dbReference type="SUPFAM" id="SSF56235">
    <property type="entry name" value="N-terminal nucleophile aminohydrolases (Ntn hydrolases)"/>
    <property type="match status" value="1"/>
</dbReference>
<evidence type="ECO:0000313" key="5">
    <source>
        <dbReference type="EMBL" id="CRK91255.1"/>
    </source>
</evidence>
<sequence>MAQNNFSRQVSQFRYRISPGYKYSQLDRNNASRKRIFIAIIIATIIVVGTITAYSIILNKKEDEPKHKELHGAVVANGKECAAIGASILKQQGSVADAAIATMLCEGPQSTGLGGGFLMTIFIKEKNLVECLDAREVAPKAATEDMYVGDKNKSSLEGGLSIAVPGELKGMWELHRKYGKLPWKDVFQPVIDLCKNGHEVTEYLASVLARKNQSIHEIPSLREVFINPHTGQIWNAGDRIKRPALAETMEAIARHGADTMYLMGDVGRQLLDDIKEFGGILSEDDFAEYQVKWLKPVETTLKHGEKLYSMPLTGSGTILIFIMNLLKDFDLKHDVLSYHRIMEAYKLAYARRSELADPAFVENVENLVKNLTSLEYAREIRKKIDDKKTHYEIGYYGSHFATPDDHGTAQISVLAPNGDAISVTGTINYILGSLRRSKTGIILNDEMDDFSTPGLNNIYGIPPSESNYIAPGKRPISSMAPSIILQPDGRVSMVIGSAGGSKITTAIANTIIQYYYMKLNIPLKDMFALKRLHHQLIPNAVIYEDGFDKAIIDGLIAKNHTMKNVTSTIGFAALVGILVEDDVVTGAFDPRRGGSVAIV</sequence>
<feature type="active site" description="Nucleophile" evidence="2">
    <location>
        <position position="408"/>
    </location>
</feature>
<keyword evidence="4" id="KW-0472">Membrane</keyword>
<evidence type="ECO:0000313" key="6">
    <source>
        <dbReference type="Proteomes" id="UP000183832"/>
    </source>
</evidence>
<name>A0A1J1HT73_9DIPT</name>
<dbReference type="STRING" id="568069.A0A1J1HT73"/>
<proteinExistence type="predicted"/>
<dbReference type="Gene3D" id="3.60.20.40">
    <property type="match status" value="1"/>
</dbReference>
<organism evidence="5 6">
    <name type="scientific">Clunio marinus</name>
    <dbReference type="NCBI Taxonomy" id="568069"/>
    <lineage>
        <taxon>Eukaryota</taxon>
        <taxon>Metazoa</taxon>
        <taxon>Ecdysozoa</taxon>
        <taxon>Arthropoda</taxon>
        <taxon>Hexapoda</taxon>
        <taxon>Insecta</taxon>
        <taxon>Pterygota</taxon>
        <taxon>Neoptera</taxon>
        <taxon>Endopterygota</taxon>
        <taxon>Diptera</taxon>
        <taxon>Nematocera</taxon>
        <taxon>Chironomoidea</taxon>
        <taxon>Chironomidae</taxon>
        <taxon>Clunio</taxon>
    </lineage>
</organism>
<dbReference type="PRINTS" id="PR01210">
    <property type="entry name" value="GGTRANSPTASE"/>
</dbReference>
<keyword evidence="4" id="KW-1133">Transmembrane helix</keyword>
<keyword evidence="6" id="KW-1185">Reference proteome</keyword>
<keyword evidence="1" id="KW-1199">Hemostasis impairing toxin</keyword>
<gene>
    <name evidence="5" type="ORF">CLUMA_CG004935</name>
</gene>
<feature type="binding site" evidence="3">
    <location>
        <position position="500"/>
    </location>
    <ligand>
        <name>L-glutamate</name>
        <dbReference type="ChEBI" id="CHEBI:29985"/>
    </ligand>
</feature>
<feature type="binding site" evidence="3">
    <location>
        <position position="135"/>
    </location>
    <ligand>
        <name>L-glutamate</name>
        <dbReference type="ChEBI" id="CHEBI:29985"/>
    </ligand>
</feature>
<dbReference type="GO" id="GO:0006751">
    <property type="term" value="P:glutathione catabolic process"/>
    <property type="evidence" value="ECO:0007669"/>
    <property type="project" value="InterPro"/>
</dbReference>
<dbReference type="AlphaFoldDB" id="A0A1J1HT73"/>
<feature type="transmembrane region" description="Helical" evidence="4">
    <location>
        <begin position="36"/>
        <end position="57"/>
    </location>
</feature>
<dbReference type="GO" id="GO:0036374">
    <property type="term" value="F:glutathione hydrolase activity"/>
    <property type="evidence" value="ECO:0007669"/>
    <property type="project" value="InterPro"/>
</dbReference>
<dbReference type="InterPro" id="IPR000101">
    <property type="entry name" value="GGT_peptidase"/>
</dbReference>
<dbReference type="FunFam" id="1.10.246.130:FF:000001">
    <property type="entry name" value="Gamma-glutamyltransferase 5 isoform 1"/>
    <property type="match status" value="1"/>
</dbReference>
<dbReference type="Gene3D" id="1.10.246.130">
    <property type="match status" value="1"/>
</dbReference>
<evidence type="ECO:0000256" key="4">
    <source>
        <dbReference type="SAM" id="Phobius"/>
    </source>
</evidence>
<dbReference type="InterPro" id="IPR043138">
    <property type="entry name" value="GGT_lsub"/>
</dbReference>
<feature type="binding site" evidence="3">
    <location>
        <begin position="477"/>
        <end position="478"/>
    </location>
    <ligand>
        <name>L-glutamate</name>
        <dbReference type="ChEBI" id="CHEBI:29985"/>
    </ligand>
</feature>
<dbReference type="EMBL" id="CVRI01000020">
    <property type="protein sequence ID" value="CRK91255.1"/>
    <property type="molecule type" value="Genomic_DNA"/>
</dbReference>
<keyword evidence="1" id="KW-1202">Platelet aggregation activating toxin</keyword>
<keyword evidence="1" id="KW-0800">Toxin</keyword>
<dbReference type="FunFam" id="3.60.20.40:FF:000001">
    <property type="entry name" value="Gamma-glutamyltranspeptidase 1"/>
    <property type="match status" value="1"/>
</dbReference>
<keyword evidence="4" id="KW-0812">Transmembrane</keyword>
<accession>A0A1J1HT73</accession>
<reference evidence="5 6" key="1">
    <citation type="submission" date="2015-04" db="EMBL/GenBank/DDBJ databases">
        <authorList>
            <person name="Syromyatnikov M.Y."/>
            <person name="Popov V.N."/>
        </authorList>
    </citation>
    <scope>NUCLEOTIDE SEQUENCE [LARGE SCALE GENOMIC DNA]</scope>
</reference>
<dbReference type="GO" id="GO:0005886">
    <property type="term" value="C:plasma membrane"/>
    <property type="evidence" value="ECO:0007669"/>
    <property type="project" value="TreeGrafter"/>
</dbReference>
<dbReference type="InterPro" id="IPR043137">
    <property type="entry name" value="GGT_ssub_C"/>
</dbReference>